<evidence type="ECO:0000313" key="3">
    <source>
        <dbReference type="Proteomes" id="UP000198403"/>
    </source>
</evidence>
<dbReference type="InterPro" id="IPR049311">
    <property type="entry name" value="GIY_YIG_cat"/>
</dbReference>
<feature type="domain" description="GIY-YIG catalytic" evidence="1">
    <location>
        <begin position="44"/>
        <end position="162"/>
    </location>
</feature>
<sequence>MVDLRGGVVTLERARDAVPTEPGVYAWWSLPGALPGITGPCHPDGEHELIYVGIARSGPSSVATLRSRVLGNHVRGTTGQSTLRRSLAALLFEQRNWRSRFTDRPLLVPDDELRLDDWMQQHLALTWAVHEEPWTMEAQVIAELTPPLNQSANSSHPLYRVVREARRRWRQAAQEVSERTSDE</sequence>
<dbReference type="AlphaFoldDB" id="A0A238XCC4"/>
<evidence type="ECO:0000259" key="1">
    <source>
        <dbReference type="Pfam" id="PF20815"/>
    </source>
</evidence>
<name>A0A238XCC4_9ACTN</name>
<proteinExistence type="predicted"/>
<keyword evidence="3" id="KW-1185">Reference proteome</keyword>
<dbReference type="Proteomes" id="UP000198403">
    <property type="component" value="Unassembled WGS sequence"/>
</dbReference>
<accession>A0A238XCC4</accession>
<protein>
    <recommendedName>
        <fullName evidence="1">GIY-YIG catalytic domain-containing protein</fullName>
    </recommendedName>
</protein>
<reference evidence="2" key="1">
    <citation type="submission" date="2017-06" db="EMBL/GenBank/DDBJ databases">
        <authorList>
            <person name="Kim H.J."/>
            <person name="Triplett B.A."/>
        </authorList>
    </citation>
    <scope>NUCLEOTIDE SEQUENCE [LARGE SCALE GENOMIC DNA]</scope>
    <source>
        <strain evidence="2">DSM 44272</strain>
    </source>
</reference>
<dbReference type="Pfam" id="PF20815">
    <property type="entry name" value="GIY_YIG_2"/>
    <property type="match status" value="1"/>
</dbReference>
<gene>
    <name evidence="2" type="ORF">SAMN06272737_112143</name>
</gene>
<evidence type="ECO:0000313" key="2">
    <source>
        <dbReference type="EMBL" id="SNR56218.1"/>
    </source>
</evidence>
<organism evidence="2 3">
    <name type="scientific">Blastococcus mobilis</name>
    <dbReference type="NCBI Taxonomy" id="1938746"/>
    <lineage>
        <taxon>Bacteria</taxon>
        <taxon>Bacillati</taxon>
        <taxon>Actinomycetota</taxon>
        <taxon>Actinomycetes</taxon>
        <taxon>Geodermatophilales</taxon>
        <taxon>Geodermatophilaceae</taxon>
        <taxon>Blastococcus</taxon>
    </lineage>
</organism>
<dbReference type="EMBL" id="FZNO01000012">
    <property type="protein sequence ID" value="SNR56218.1"/>
    <property type="molecule type" value="Genomic_DNA"/>
</dbReference>